<proteinExistence type="predicted"/>
<dbReference type="EMBL" id="LSDD01000009">
    <property type="protein sequence ID" value="KXB69992.1"/>
    <property type="molecule type" value="Genomic_DNA"/>
</dbReference>
<dbReference type="PATRIC" id="fig|157687.3.peg.206"/>
<organism evidence="1 2">
    <name type="scientific">Leptotrichia wadei</name>
    <dbReference type="NCBI Taxonomy" id="157687"/>
    <lineage>
        <taxon>Bacteria</taxon>
        <taxon>Fusobacteriati</taxon>
        <taxon>Fusobacteriota</taxon>
        <taxon>Fusobacteriia</taxon>
        <taxon>Fusobacteriales</taxon>
        <taxon>Leptotrichiaceae</taxon>
        <taxon>Leptotrichia</taxon>
    </lineage>
</organism>
<dbReference type="STRING" id="157687.HMPREF3180_00203"/>
<evidence type="ECO:0000313" key="1">
    <source>
        <dbReference type="EMBL" id="KXB69992.1"/>
    </source>
</evidence>
<protein>
    <submittedName>
        <fullName evidence="1">Uncharacterized protein</fullName>
    </submittedName>
</protein>
<keyword evidence="2" id="KW-1185">Reference proteome</keyword>
<dbReference type="Proteomes" id="UP000070483">
    <property type="component" value="Unassembled WGS sequence"/>
</dbReference>
<evidence type="ECO:0000313" key="2">
    <source>
        <dbReference type="Proteomes" id="UP000070483"/>
    </source>
</evidence>
<gene>
    <name evidence="1" type="ORF">HMPREF3180_00203</name>
</gene>
<comment type="caution">
    <text evidence="1">The sequence shown here is derived from an EMBL/GenBank/DDBJ whole genome shotgun (WGS) entry which is preliminary data.</text>
</comment>
<sequence length="59" mass="6978">MRQKELRVPVLCKNHRNYGDSLVNLVGYLRHLLPKNSAYKEQKVQIKKIWIYKLGGNLL</sequence>
<name>A0A134AQM1_9FUSO</name>
<accession>A0A134AQM1</accession>
<dbReference type="AlphaFoldDB" id="A0A134AQM1"/>
<reference evidence="2" key="1">
    <citation type="submission" date="2016-01" db="EMBL/GenBank/DDBJ databases">
        <authorList>
            <person name="Mitreva M."/>
            <person name="Pepin K.H."/>
            <person name="Mihindukulasuriya K.A."/>
            <person name="Fulton R."/>
            <person name="Fronick C."/>
            <person name="O'Laughlin M."/>
            <person name="Miner T."/>
            <person name="Herter B."/>
            <person name="Rosa B.A."/>
            <person name="Cordes M."/>
            <person name="Tomlinson C."/>
            <person name="Wollam A."/>
            <person name="Palsikar V.B."/>
            <person name="Mardis E.R."/>
            <person name="Wilson R.K."/>
        </authorList>
    </citation>
    <scope>NUCLEOTIDE SEQUENCE [LARGE SCALE GENOMIC DNA]</scope>
    <source>
        <strain evidence="2">KA00185</strain>
    </source>
</reference>